<accession>A0A8J3L8N0</accession>
<feature type="signal peptide" evidence="1">
    <location>
        <begin position="1"/>
        <end position="29"/>
    </location>
</feature>
<protein>
    <recommendedName>
        <fullName evidence="2">Beta-lactamase-related domain-containing protein</fullName>
    </recommendedName>
</protein>
<evidence type="ECO:0000313" key="3">
    <source>
        <dbReference type="EMBL" id="GIG16437.1"/>
    </source>
</evidence>
<evidence type="ECO:0000259" key="2">
    <source>
        <dbReference type="Pfam" id="PF00144"/>
    </source>
</evidence>
<dbReference type="EMBL" id="BONJ01000026">
    <property type="protein sequence ID" value="GIG16437.1"/>
    <property type="molecule type" value="Genomic_DNA"/>
</dbReference>
<evidence type="ECO:0000313" key="4">
    <source>
        <dbReference type="Proteomes" id="UP000660339"/>
    </source>
</evidence>
<comment type="caution">
    <text evidence="3">The sequence shown here is derived from an EMBL/GenBank/DDBJ whole genome shotgun (WGS) entry which is preliminary data.</text>
</comment>
<dbReference type="SUPFAM" id="SSF56601">
    <property type="entry name" value="beta-lactamase/transpeptidase-like"/>
    <property type="match status" value="1"/>
</dbReference>
<keyword evidence="1" id="KW-0732">Signal</keyword>
<dbReference type="Pfam" id="PF00144">
    <property type="entry name" value="Beta-lactamase"/>
    <property type="match status" value="1"/>
</dbReference>
<gene>
    <name evidence="3" type="primary">lpqK</name>
    <name evidence="3" type="ORF">Cme02nite_47690</name>
</gene>
<keyword evidence="4" id="KW-1185">Reference proteome</keyword>
<reference evidence="3" key="1">
    <citation type="submission" date="2021-01" db="EMBL/GenBank/DDBJ databases">
        <title>Whole genome shotgun sequence of Catellatospora methionotrophica NBRC 14553.</title>
        <authorList>
            <person name="Komaki H."/>
            <person name="Tamura T."/>
        </authorList>
    </citation>
    <scope>NUCLEOTIDE SEQUENCE</scope>
    <source>
        <strain evidence="3">NBRC 14553</strain>
    </source>
</reference>
<dbReference type="InterPro" id="IPR050491">
    <property type="entry name" value="AmpC-like"/>
</dbReference>
<feature type="chain" id="PRO_5038349112" description="Beta-lactamase-related domain-containing protein" evidence="1">
    <location>
        <begin position="30"/>
        <end position="417"/>
    </location>
</feature>
<feature type="domain" description="Beta-lactamase-related" evidence="2">
    <location>
        <begin position="46"/>
        <end position="383"/>
    </location>
</feature>
<dbReference type="PANTHER" id="PTHR46825:SF7">
    <property type="entry name" value="D-ALANYL-D-ALANINE CARBOXYPEPTIDASE"/>
    <property type="match status" value="1"/>
</dbReference>
<organism evidence="3 4">
    <name type="scientific">Catellatospora methionotrophica</name>
    <dbReference type="NCBI Taxonomy" id="121620"/>
    <lineage>
        <taxon>Bacteria</taxon>
        <taxon>Bacillati</taxon>
        <taxon>Actinomycetota</taxon>
        <taxon>Actinomycetes</taxon>
        <taxon>Micromonosporales</taxon>
        <taxon>Micromonosporaceae</taxon>
        <taxon>Catellatospora</taxon>
    </lineage>
</organism>
<name>A0A8J3L8N0_9ACTN</name>
<dbReference type="InterPro" id="IPR001466">
    <property type="entry name" value="Beta-lactam-related"/>
</dbReference>
<sequence>MTERSRRRRAVTAVSVVAALLLGACTVTADASTRVQAPSPQAEAIAKIVNEAMGSQSLRAVIVKVTKGDEVVTTQAFGQSVEGVPATTDMRFRNGAVVFAYLGTLLMLFVDERRVTLDDTIERWMPALPEAAEVTLRMLANQTSGYPDFETDPAWNAAFNADPFQSWTVQRRLDYAFSRPMQFAPGTNWSYSHTNFMVLGEILAKIGGKPLDVLLKEKVLDPMGLRATTASQTGAIAEPVLHAYGSERRAALGIAPKTAFYEEETFWNADWGTPPGANQTSTIDDLATTAVAVGTGKLLSQASYQAMTGPHLLGFGHAQADCAPSCFQQVDGYNFGLGVIRSGDWIMQNPLVGGYSATEAYLPQEKIGISVAVTFLPGAFDCKGDYADSSDHVFRLIGAYLAPAFSPPMPKPFQKAC</sequence>
<dbReference type="RefSeq" id="WP_166385608.1">
    <property type="nucleotide sequence ID" value="NZ_BAAATT010000003.1"/>
</dbReference>
<dbReference type="Gene3D" id="3.40.710.10">
    <property type="entry name" value="DD-peptidase/beta-lactamase superfamily"/>
    <property type="match status" value="1"/>
</dbReference>
<dbReference type="Proteomes" id="UP000660339">
    <property type="component" value="Unassembled WGS sequence"/>
</dbReference>
<dbReference type="PANTHER" id="PTHR46825">
    <property type="entry name" value="D-ALANYL-D-ALANINE-CARBOXYPEPTIDASE/ENDOPEPTIDASE AMPH"/>
    <property type="match status" value="1"/>
</dbReference>
<dbReference type="PROSITE" id="PS51257">
    <property type="entry name" value="PROKAR_LIPOPROTEIN"/>
    <property type="match status" value="1"/>
</dbReference>
<dbReference type="AlphaFoldDB" id="A0A8J3L8N0"/>
<evidence type="ECO:0000256" key="1">
    <source>
        <dbReference type="SAM" id="SignalP"/>
    </source>
</evidence>
<proteinExistence type="predicted"/>
<dbReference type="InterPro" id="IPR012338">
    <property type="entry name" value="Beta-lactam/transpept-like"/>
</dbReference>